<dbReference type="SMART" id="SM00837">
    <property type="entry name" value="DPBB_1"/>
    <property type="match status" value="1"/>
</dbReference>
<dbReference type="Pfam" id="PF03330">
    <property type="entry name" value="DPBB_1"/>
    <property type="match status" value="1"/>
</dbReference>
<evidence type="ECO:0000256" key="4">
    <source>
        <dbReference type="SAM" id="SignalP"/>
    </source>
</evidence>
<protein>
    <submittedName>
        <fullName evidence="6">EG45-like domain containing protein</fullName>
    </submittedName>
</protein>
<feature type="domain" description="Expansin-like EG45" evidence="5">
    <location>
        <begin position="24"/>
        <end position="133"/>
    </location>
</feature>
<dbReference type="Proteomes" id="UP001179952">
    <property type="component" value="Unassembled WGS sequence"/>
</dbReference>
<dbReference type="GO" id="GO:0048046">
    <property type="term" value="C:apoplast"/>
    <property type="evidence" value="ECO:0007669"/>
    <property type="project" value="InterPro"/>
</dbReference>
<dbReference type="InterPro" id="IPR009009">
    <property type="entry name" value="RlpA-like_DPBB"/>
</dbReference>
<evidence type="ECO:0000313" key="6">
    <source>
        <dbReference type="EMBL" id="KAK1275012.1"/>
    </source>
</evidence>
<dbReference type="EMBL" id="JAUJYN010000003">
    <property type="protein sequence ID" value="KAK1275012.1"/>
    <property type="molecule type" value="Genomic_DNA"/>
</dbReference>
<evidence type="ECO:0000259" key="5">
    <source>
        <dbReference type="PROSITE" id="PS50842"/>
    </source>
</evidence>
<evidence type="ECO:0000256" key="2">
    <source>
        <dbReference type="ARBA" id="ARBA00022525"/>
    </source>
</evidence>
<proteinExistence type="predicted"/>
<organism evidence="6 7">
    <name type="scientific">Acorus gramineus</name>
    <name type="common">Dwarf sweet flag</name>
    <dbReference type="NCBI Taxonomy" id="55184"/>
    <lineage>
        <taxon>Eukaryota</taxon>
        <taxon>Viridiplantae</taxon>
        <taxon>Streptophyta</taxon>
        <taxon>Embryophyta</taxon>
        <taxon>Tracheophyta</taxon>
        <taxon>Spermatophyta</taxon>
        <taxon>Magnoliopsida</taxon>
        <taxon>Liliopsida</taxon>
        <taxon>Acoraceae</taxon>
        <taxon>Acorus</taxon>
    </lineage>
</organism>
<feature type="chain" id="PRO_5043888725" evidence="4">
    <location>
        <begin position="26"/>
        <end position="133"/>
    </location>
</feature>
<feature type="signal peptide" evidence="4">
    <location>
        <begin position="1"/>
        <end position="25"/>
    </location>
</feature>
<dbReference type="PANTHER" id="PTHR47295:SF10">
    <property type="entry name" value="EG45-LIKE DOMAIN CONTAINING PROTEIN"/>
    <property type="match status" value="1"/>
</dbReference>
<reference evidence="6" key="2">
    <citation type="submission" date="2023-06" db="EMBL/GenBank/DDBJ databases">
        <authorList>
            <person name="Ma L."/>
            <person name="Liu K.-W."/>
            <person name="Li Z."/>
            <person name="Hsiao Y.-Y."/>
            <person name="Qi Y."/>
            <person name="Fu T."/>
            <person name="Tang G."/>
            <person name="Zhang D."/>
            <person name="Sun W.-H."/>
            <person name="Liu D.-K."/>
            <person name="Li Y."/>
            <person name="Chen G.-Z."/>
            <person name="Liu X.-D."/>
            <person name="Liao X.-Y."/>
            <person name="Jiang Y.-T."/>
            <person name="Yu X."/>
            <person name="Hao Y."/>
            <person name="Huang J."/>
            <person name="Zhao X.-W."/>
            <person name="Ke S."/>
            <person name="Chen Y.-Y."/>
            <person name="Wu W.-L."/>
            <person name="Hsu J.-L."/>
            <person name="Lin Y.-F."/>
            <person name="Huang M.-D."/>
            <person name="Li C.-Y."/>
            <person name="Huang L."/>
            <person name="Wang Z.-W."/>
            <person name="Zhao X."/>
            <person name="Zhong W.-Y."/>
            <person name="Peng D.-H."/>
            <person name="Ahmad S."/>
            <person name="Lan S."/>
            <person name="Zhang J.-S."/>
            <person name="Tsai W.-C."/>
            <person name="Van De Peer Y."/>
            <person name="Liu Z.-J."/>
        </authorList>
    </citation>
    <scope>NUCLEOTIDE SEQUENCE</scope>
    <source>
        <strain evidence="6">SCP</strain>
        <tissue evidence="6">Leaves</tissue>
    </source>
</reference>
<name>A0AAV9BF77_ACOGR</name>
<dbReference type="GO" id="GO:0009627">
    <property type="term" value="P:systemic acquired resistance"/>
    <property type="evidence" value="ECO:0007669"/>
    <property type="project" value="InterPro"/>
</dbReference>
<comment type="subcellular location">
    <subcellularLocation>
        <location evidence="1">Secreted</location>
    </subcellularLocation>
</comment>
<reference evidence="6" key="1">
    <citation type="journal article" date="2023" name="Nat. Commun.">
        <title>Diploid and tetraploid genomes of Acorus and the evolution of monocots.</title>
        <authorList>
            <person name="Ma L."/>
            <person name="Liu K.W."/>
            <person name="Li Z."/>
            <person name="Hsiao Y.Y."/>
            <person name="Qi Y."/>
            <person name="Fu T."/>
            <person name="Tang G.D."/>
            <person name="Zhang D."/>
            <person name="Sun W.H."/>
            <person name="Liu D.K."/>
            <person name="Li Y."/>
            <person name="Chen G.Z."/>
            <person name="Liu X.D."/>
            <person name="Liao X.Y."/>
            <person name="Jiang Y.T."/>
            <person name="Yu X."/>
            <person name="Hao Y."/>
            <person name="Huang J."/>
            <person name="Zhao X.W."/>
            <person name="Ke S."/>
            <person name="Chen Y.Y."/>
            <person name="Wu W.L."/>
            <person name="Hsu J.L."/>
            <person name="Lin Y.F."/>
            <person name="Huang M.D."/>
            <person name="Li C.Y."/>
            <person name="Huang L."/>
            <person name="Wang Z.W."/>
            <person name="Zhao X."/>
            <person name="Zhong W.Y."/>
            <person name="Peng D.H."/>
            <person name="Ahmad S."/>
            <person name="Lan S."/>
            <person name="Zhang J.S."/>
            <person name="Tsai W.C."/>
            <person name="Van de Peer Y."/>
            <person name="Liu Z.J."/>
        </authorList>
    </citation>
    <scope>NUCLEOTIDE SEQUENCE</scope>
    <source>
        <strain evidence="6">SCP</strain>
    </source>
</reference>
<gene>
    <name evidence="6" type="ORF">QJS04_geneDACA016102</name>
</gene>
<keyword evidence="2" id="KW-0964">Secreted</keyword>
<dbReference type="SUPFAM" id="SSF50685">
    <property type="entry name" value="Barwin-like endoglucanases"/>
    <property type="match status" value="1"/>
</dbReference>
<dbReference type="InterPro" id="IPR036908">
    <property type="entry name" value="RlpA-like_sf"/>
</dbReference>
<evidence type="ECO:0000313" key="7">
    <source>
        <dbReference type="Proteomes" id="UP001179952"/>
    </source>
</evidence>
<dbReference type="InterPro" id="IPR007112">
    <property type="entry name" value="Expansin/allergen_DPBB_dom"/>
</dbReference>
<keyword evidence="7" id="KW-1185">Reference proteome</keyword>
<evidence type="ECO:0000256" key="1">
    <source>
        <dbReference type="ARBA" id="ARBA00004613"/>
    </source>
</evidence>
<dbReference type="PANTHER" id="PTHR47295">
    <property type="entry name" value="EG45-LIKE DOMAIN CONTAINING PROTEIN 1-RELATED"/>
    <property type="match status" value="1"/>
</dbReference>
<sequence>MAISHHLLLSTLVLMTLSFSSNVYGDYGTATFNKPPYVPSSCYGFEDQGVMIGAASDDIWDDGAACGRFYSVQCLSGTNQGDPEPCTGDSIVVKITDQCPPPGCQGTIDLSEEAFAAISNTDAGKINILYQQA</sequence>
<dbReference type="Gene3D" id="2.40.40.10">
    <property type="entry name" value="RlpA-like domain"/>
    <property type="match status" value="1"/>
</dbReference>
<dbReference type="AlphaFoldDB" id="A0AAV9BF77"/>
<keyword evidence="3 4" id="KW-0732">Signal</keyword>
<evidence type="ECO:0000256" key="3">
    <source>
        <dbReference type="ARBA" id="ARBA00022729"/>
    </source>
</evidence>
<dbReference type="FunFam" id="2.40.40.10:FF:000005">
    <property type="entry name" value="Barwin-related endoglucanase"/>
    <property type="match status" value="1"/>
</dbReference>
<dbReference type="InterPro" id="IPR044206">
    <property type="entry name" value="EGC1/2"/>
</dbReference>
<accession>A0AAV9BF77</accession>
<comment type="caution">
    <text evidence="6">The sequence shown here is derived from an EMBL/GenBank/DDBJ whole genome shotgun (WGS) entry which is preliminary data.</text>
</comment>
<dbReference type="PROSITE" id="PS50842">
    <property type="entry name" value="EXPANSIN_EG45"/>
    <property type="match status" value="1"/>
</dbReference>
<dbReference type="CDD" id="cd22269">
    <property type="entry name" value="DPBB_EG45-like"/>
    <property type="match status" value="1"/>
</dbReference>